<comment type="similarity">
    <text evidence="1">Belongs to the glutathione peroxidase family.</text>
</comment>
<reference evidence="5" key="1">
    <citation type="submission" date="2021-01" db="EMBL/GenBank/DDBJ databases">
        <authorList>
            <person name="Corre E."/>
            <person name="Pelletier E."/>
            <person name="Niang G."/>
            <person name="Scheremetjew M."/>
            <person name="Finn R."/>
            <person name="Kale V."/>
            <person name="Holt S."/>
            <person name="Cochrane G."/>
            <person name="Meng A."/>
            <person name="Brown T."/>
            <person name="Cohen L."/>
        </authorList>
    </citation>
    <scope>NUCLEOTIDE SEQUENCE</scope>
    <source>
        <strain evidence="5">MM31A-1</strain>
    </source>
</reference>
<gene>
    <name evidence="5" type="ORF">CDEB00056_LOCUS23776</name>
</gene>
<evidence type="ECO:0000256" key="2">
    <source>
        <dbReference type="ARBA" id="ARBA00022559"/>
    </source>
</evidence>
<evidence type="ECO:0008006" key="6">
    <source>
        <dbReference type="Google" id="ProtNLM"/>
    </source>
</evidence>
<feature type="chain" id="PRO_5030638945" description="Glutathione peroxidase" evidence="4">
    <location>
        <begin position="24"/>
        <end position="371"/>
    </location>
</feature>
<dbReference type="InterPro" id="IPR000889">
    <property type="entry name" value="Glutathione_peroxidase"/>
</dbReference>
<evidence type="ECO:0000313" key="5">
    <source>
        <dbReference type="EMBL" id="CAE0478923.1"/>
    </source>
</evidence>
<dbReference type="SUPFAM" id="SSF52833">
    <property type="entry name" value="Thioredoxin-like"/>
    <property type="match status" value="1"/>
</dbReference>
<proteinExistence type="inferred from homology"/>
<keyword evidence="4" id="KW-0732">Signal</keyword>
<dbReference type="PANTHER" id="PTHR11592:SF78">
    <property type="entry name" value="GLUTATHIONE PEROXIDASE"/>
    <property type="match status" value="1"/>
</dbReference>
<keyword evidence="2" id="KW-0575">Peroxidase</keyword>
<dbReference type="AlphaFoldDB" id="A0A7S3QIX7"/>
<evidence type="ECO:0000256" key="3">
    <source>
        <dbReference type="ARBA" id="ARBA00023002"/>
    </source>
</evidence>
<protein>
    <recommendedName>
        <fullName evidence="6">Glutathione peroxidase</fullName>
    </recommendedName>
</protein>
<dbReference type="PROSITE" id="PS51355">
    <property type="entry name" value="GLUTATHIONE_PEROXID_3"/>
    <property type="match status" value="1"/>
</dbReference>
<dbReference type="EMBL" id="HBIO01031036">
    <property type="protein sequence ID" value="CAE0478923.1"/>
    <property type="molecule type" value="Transcribed_RNA"/>
</dbReference>
<dbReference type="Gene3D" id="3.40.30.10">
    <property type="entry name" value="Glutaredoxin"/>
    <property type="match status" value="1"/>
</dbReference>
<evidence type="ECO:0000256" key="4">
    <source>
        <dbReference type="SAM" id="SignalP"/>
    </source>
</evidence>
<keyword evidence="3" id="KW-0560">Oxidoreductase</keyword>
<dbReference type="GO" id="GO:0006979">
    <property type="term" value="P:response to oxidative stress"/>
    <property type="evidence" value="ECO:0007669"/>
    <property type="project" value="InterPro"/>
</dbReference>
<dbReference type="PANTHER" id="PTHR11592">
    <property type="entry name" value="GLUTATHIONE PEROXIDASE"/>
    <property type="match status" value="1"/>
</dbReference>
<sequence>MVFSKRRIEVTSLALLLASSASGFVHVSNSNSHSIFTTPSSLSMAQNDDANFVSVTSIMPSTRKAFLASIITSTAATAATFSNANAAEEEEGFASIAARAANMAKLAETREEERKQGIAAASSDPRTIYDFTLPVRGDDIPLMNLLQQEFTTTEISTPVPAPVQSPVVNDDGTESVAAPALAPITKSDAKVKAILVVNMKQDDPIARKNIPELISLASKFGRTGEFAVICSPSDQGYFEPDTSALIRLKLASEYGYGINPATIITDKVNLLGSGAHPFWRYIEGTCRAPSGLGRIQGNFEKFLVDGRSGRAVRRYPRKYQPFDIADDIDAIMKGKQLPPAGANWKEEWRDSDKDSERDVYRFQKGLNVFDQ</sequence>
<dbReference type="GO" id="GO:0004601">
    <property type="term" value="F:peroxidase activity"/>
    <property type="evidence" value="ECO:0007669"/>
    <property type="project" value="UniProtKB-KW"/>
</dbReference>
<organism evidence="5">
    <name type="scientific">Chaetoceros debilis</name>
    <dbReference type="NCBI Taxonomy" id="122233"/>
    <lineage>
        <taxon>Eukaryota</taxon>
        <taxon>Sar</taxon>
        <taxon>Stramenopiles</taxon>
        <taxon>Ochrophyta</taxon>
        <taxon>Bacillariophyta</taxon>
        <taxon>Coscinodiscophyceae</taxon>
        <taxon>Chaetocerotophycidae</taxon>
        <taxon>Chaetocerotales</taxon>
        <taxon>Chaetocerotaceae</taxon>
        <taxon>Chaetoceros</taxon>
    </lineage>
</organism>
<evidence type="ECO:0000256" key="1">
    <source>
        <dbReference type="ARBA" id="ARBA00006926"/>
    </source>
</evidence>
<accession>A0A7S3QIX7</accession>
<feature type="signal peptide" evidence="4">
    <location>
        <begin position="1"/>
        <end position="23"/>
    </location>
</feature>
<dbReference type="InterPro" id="IPR036249">
    <property type="entry name" value="Thioredoxin-like_sf"/>
</dbReference>
<name>A0A7S3QIX7_9STRA</name>